<dbReference type="RefSeq" id="YP_009204225.1">
    <property type="nucleotide sequence ID" value="NC_028861.1"/>
</dbReference>
<gene>
    <name evidence="1" type="primary">34</name>
    <name evidence="1" type="ORF">SEA_FLAGSTAFF_34</name>
</gene>
<organism evidence="1 2">
    <name type="scientific">Mycobacterium phage FlagStaff</name>
    <dbReference type="NCBI Taxonomy" id="1647304"/>
    <lineage>
        <taxon>Viruses</taxon>
        <taxon>Duplodnaviria</taxon>
        <taxon>Heunggongvirae</taxon>
        <taxon>Uroviricota</taxon>
        <taxon>Caudoviricetes</taxon>
        <taxon>Gclasvirinae</taxon>
        <taxon>Avocadovirus</taxon>
        <taxon>Avocadovirus flagstaff</taxon>
    </lineage>
</organism>
<dbReference type="GeneID" id="26630816"/>
<proteinExistence type="predicted"/>
<keyword evidence="2" id="KW-1185">Reference proteome</keyword>
<sequence length="96" mass="10664">MSGKAKPEEDVFWTEAIYGVATRQPLVKVLFGKSTQLVSTDDARTMGEQLITTAMAADADAFLVEFLTSKVDMPPAVAVKILGEFRQWRVDKENQQ</sequence>
<dbReference type="Proteomes" id="UP000203806">
    <property type="component" value="Segment"/>
</dbReference>
<name>A0A0F6WE51_9CAUD</name>
<protein>
    <submittedName>
        <fullName evidence="1">Uncharacterized protein</fullName>
    </submittedName>
</protein>
<reference evidence="1 2" key="1">
    <citation type="journal article" date="2015" name="Genome Announc.">
        <title>Genome Sequences of Cluster G Mycobacteriophages Cambiare, FlagStaff, and MOOREtheMARYer.</title>
        <authorList>
            <person name="Pope W.H."/>
            <person name="Augustine D.A."/>
            <person name="Carroll D.C."/>
            <person name="Duncan J.C."/>
            <person name="Harwi K.M."/>
            <person name="Howry R."/>
            <person name="Jagessar B."/>
            <person name="Lum B.A."/>
            <person name="Meinert J.W."/>
            <person name="Migliozzi J.S."/>
            <person name="Milliken K.A."/>
            <person name="Mitchell C.J."/>
            <person name="Nalatwad A.S."/>
            <person name="Orlandini K.C."/>
            <person name="Rhein M.J."/>
            <person name="Saravanan V."/>
            <person name="Seese B.A."/>
            <person name="Schiebel J.G."/>
            <person name="Thomas K.B."/>
            <person name="Adkins N.L."/>
            <person name="Cohen K.L."/>
            <person name="Iyengar V.B."/>
            <person name="Kim H."/>
            <person name="Kramer Z.J."/>
            <person name="Montgomery M.T."/>
            <person name="Schafer C.E."/>
            <person name="Wilkes K.E."/>
            <person name="Grubb S.R."/>
            <person name="Warner M.H."/>
            <person name="Bowman C.A."/>
            <person name="Russell D.A."/>
            <person name="Hatfull G.F."/>
        </authorList>
    </citation>
    <scope>NUCLEOTIDE SEQUENCE [LARGE SCALE GENOMIC DNA]</scope>
</reference>
<evidence type="ECO:0000313" key="1">
    <source>
        <dbReference type="EMBL" id="AKF14471.1"/>
    </source>
</evidence>
<dbReference type="OrthoDB" id="36611at10239"/>
<evidence type="ECO:0000313" key="2">
    <source>
        <dbReference type="Proteomes" id="UP000203806"/>
    </source>
</evidence>
<accession>A0A0F6WE51</accession>
<dbReference type="EMBL" id="KR080197">
    <property type="protein sequence ID" value="AKF14471.1"/>
    <property type="molecule type" value="Genomic_DNA"/>
</dbReference>
<dbReference type="KEGG" id="vg:26630816"/>